<name>A0ABV5CD77_9SPHI</name>
<keyword evidence="11" id="KW-1185">Reference proteome</keyword>
<dbReference type="PROSITE" id="PS51257">
    <property type="entry name" value="PROKAR_LIPOPROTEIN"/>
    <property type="match status" value="1"/>
</dbReference>
<dbReference type="PANTHER" id="PTHR32060:SF22">
    <property type="entry name" value="CARBOXYL-TERMINAL-PROCESSING PEPTIDASE 3, CHLOROPLASTIC"/>
    <property type="match status" value="1"/>
</dbReference>
<evidence type="ECO:0000256" key="8">
    <source>
        <dbReference type="SAM" id="SignalP"/>
    </source>
</evidence>
<evidence type="ECO:0000259" key="9">
    <source>
        <dbReference type="PROSITE" id="PS50106"/>
    </source>
</evidence>
<dbReference type="EC" id="3.4.21.102" evidence="10"/>
<dbReference type="GO" id="GO:0004252">
    <property type="term" value="F:serine-type endopeptidase activity"/>
    <property type="evidence" value="ECO:0007669"/>
    <property type="project" value="UniProtKB-EC"/>
</dbReference>
<protein>
    <submittedName>
        <fullName evidence="10">Carboxy terminal-processing peptidase</fullName>
        <ecNumber evidence="10">3.4.21.102</ecNumber>
    </submittedName>
</protein>
<feature type="coiled-coil region" evidence="6">
    <location>
        <begin position="191"/>
        <end position="218"/>
    </location>
</feature>
<dbReference type="Pfam" id="PF03572">
    <property type="entry name" value="Peptidase_S41"/>
    <property type="match status" value="1"/>
</dbReference>
<dbReference type="InterPro" id="IPR001478">
    <property type="entry name" value="PDZ"/>
</dbReference>
<dbReference type="Proteomes" id="UP001580928">
    <property type="component" value="Unassembled WGS sequence"/>
</dbReference>
<dbReference type="InterPro" id="IPR029045">
    <property type="entry name" value="ClpP/crotonase-like_dom_sf"/>
</dbReference>
<dbReference type="Gene3D" id="2.30.42.10">
    <property type="match status" value="1"/>
</dbReference>
<evidence type="ECO:0000313" key="11">
    <source>
        <dbReference type="Proteomes" id="UP001580928"/>
    </source>
</evidence>
<dbReference type="PANTHER" id="PTHR32060">
    <property type="entry name" value="TAIL-SPECIFIC PROTEASE"/>
    <property type="match status" value="1"/>
</dbReference>
<feature type="compositionally biased region" description="Acidic residues" evidence="7">
    <location>
        <begin position="685"/>
        <end position="694"/>
    </location>
</feature>
<evidence type="ECO:0000313" key="10">
    <source>
        <dbReference type="EMBL" id="MFB5945477.1"/>
    </source>
</evidence>
<evidence type="ECO:0000256" key="4">
    <source>
        <dbReference type="ARBA" id="ARBA00022825"/>
    </source>
</evidence>
<dbReference type="CDD" id="cd07560">
    <property type="entry name" value="Peptidase_S41_CPP"/>
    <property type="match status" value="1"/>
</dbReference>
<dbReference type="Pfam" id="PF17804">
    <property type="entry name" value="TSP_NTD"/>
    <property type="match status" value="1"/>
</dbReference>
<comment type="caution">
    <text evidence="10">The sequence shown here is derived from an EMBL/GenBank/DDBJ whole genome shotgun (WGS) entry which is preliminary data.</text>
</comment>
<dbReference type="InterPro" id="IPR040573">
    <property type="entry name" value="TSP_N"/>
</dbReference>
<reference evidence="10 11" key="1">
    <citation type="submission" date="2024-04" db="EMBL/GenBank/DDBJ databases">
        <title>Albibacterium profundi sp. nov., isolated from sediment of the Challenger Deep of Mariana Trench.</title>
        <authorList>
            <person name="Wang Y."/>
        </authorList>
    </citation>
    <scope>NUCLEOTIDE SEQUENCE [LARGE SCALE GENOMIC DNA]</scope>
    <source>
        <strain evidence="10 11">RHL897</strain>
    </source>
</reference>
<feature type="signal peptide" evidence="8">
    <location>
        <begin position="1"/>
        <end position="29"/>
    </location>
</feature>
<dbReference type="NCBIfam" id="TIGR00225">
    <property type="entry name" value="prc"/>
    <property type="match status" value="1"/>
</dbReference>
<dbReference type="RefSeq" id="WP_375557015.1">
    <property type="nucleotide sequence ID" value="NZ_JBBVGT010000002.1"/>
</dbReference>
<keyword evidence="2 5" id="KW-0645">Protease</keyword>
<dbReference type="SMART" id="SM00228">
    <property type="entry name" value="PDZ"/>
    <property type="match status" value="1"/>
</dbReference>
<dbReference type="Gene3D" id="3.90.226.10">
    <property type="entry name" value="2-enoyl-CoA Hydratase, Chain A, domain 1"/>
    <property type="match status" value="1"/>
</dbReference>
<accession>A0ABV5CD77</accession>
<dbReference type="SUPFAM" id="SSF50156">
    <property type="entry name" value="PDZ domain-like"/>
    <property type="match status" value="1"/>
</dbReference>
<dbReference type="EMBL" id="JBBVGT010000002">
    <property type="protein sequence ID" value="MFB5945477.1"/>
    <property type="molecule type" value="Genomic_DNA"/>
</dbReference>
<dbReference type="CDD" id="cd06782">
    <property type="entry name" value="cpPDZ_CPP-like"/>
    <property type="match status" value="1"/>
</dbReference>
<evidence type="ECO:0000256" key="6">
    <source>
        <dbReference type="SAM" id="Coils"/>
    </source>
</evidence>
<dbReference type="PROSITE" id="PS50106">
    <property type="entry name" value="PDZ"/>
    <property type="match status" value="1"/>
</dbReference>
<sequence length="714" mass="79887">MSYKSFQEMLKKVFLAIFIAAAISCSAGARVDLNGEEPGTLQPNAAQSVIVKDLVSLFETVHYKKVPFNDSLSSEIYDVYIKTLDEGKNYFLKSDIQSFEQYRPVLLKDLTEGDLSAMFHIFNVYQTRYLERLNYAVSLVDTEFDFTKDEEYIYNRKDEDWFGSEEEAEDTWRKRVKYDMLTLKIREEEGKEDRQKRIETLTDRYNNLISQAEKTNNDDAFQIIMNAFTGAIDPHTNYFNPSFAQAFNEDMARTFEGIGARLMMDNEVVKISEVLPGGPAFKDKTLQVDDRIIGVAQGDDEFVDIVGWRLDNAVSKIKGPKGTVVRLKIIPAGQELTSQPTIVSLTRDKIVMEESSAKKETKTVTGQDGKTYKVGVIKIPGFYIDFEAYNAKDPNYKSTTRDVKLILDTLKQENVDAILVDLRGNGGGSLMEAIELTGLFIKSGPVVQVRDTRNRIEVDSDDDPSILWDGPMGVMIDRFSASASEIFAGAIQDYGRGLILGTQSYGKGTVQSAIDMARVISPANRLLLKAQSSTATNDAELLADGAPAFGQINITMAKFYRITGSSTQHKGVIPDIKFPMIYPADKFGESSEPAALPWDQINATKYSPVADLGPIIDSLNISHESRMEKSPEYENLLEDIAYLKEREGETSVSLQETKLRAERAENEKRSKARREARQASLGLPEDSEEGSTTDVDFIEEESLKVMADMIGLIS</sequence>
<keyword evidence="4 5" id="KW-0720">Serine protease</keyword>
<evidence type="ECO:0000256" key="2">
    <source>
        <dbReference type="ARBA" id="ARBA00022670"/>
    </source>
</evidence>
<evidence type="ECO:0000256" key="3">
    <source>
        <dbReference type="ARBA" id="ARBA00022801"/>
    </source>
</evidence>
<dbReference type="InterPro" id="IPR020992">
    <property type="entry name" value="Tail_Prtase_C"/>
</dbReference>
<evidence type="ECO:0000256" key="1">
    <source>
        <dbReference type="ARBA" id="ARBA00009179"/>
    </source>
</evidence>
<feature type="compositionally biased region" description="Basic and acidic residues" evidence="7">
    <location>
        <begin position="661"/>
        <end position="677"/>
    </location>
</feature>
<dbReference type="Pfam" id="PF00595">
    <property type="entry name" value="PDZ"/>
    <property type="match status" value="1"/>
</dbReference>
<keyword evidence="8" id="KW-0732">Signal</keyword>
<gene>
    <name evidence="10" type="ORF">WKR92_06510</name>
</gene>
<feature type="domain" description="PDZ" evidence="9">
    <location>
        <begin position="248"/>
        <end position="324"/>
    </location>
</feature>
<dbReference type="SUPFAM" id="SSF52096">
    <property type="entry name" value="ClpP/crotonase"/>
    <property type="match status" value="1"/>
</dbReference>
<dbReference type="InterPro" id="IPR005151">
    <property type="entry name" value="Tail-specific_protease"/>
</dbReference>
<keyword evidence="6" id="KW-0175">Coiled coil</keyword>
<organism evidence="10 11">
    <name type="scientific">Albibacterium profundi</name>
    <dbReference type="NCBI Taxonomy" id="3134906"/>
    <lineage>
        <taxon>Bacteria</taxon>
        <taxon>Pseudomonadati</taxon>
        <taxon>Bacteroidota</taxon>
        <taxon>Sphingobacteriia</taxon>
        <taxon>Sphingobacteriales</taxon>
        <taxon>Sphingobacteriaceae</taxon>
        <taxon>Albibacterium</taxon>
    </lineage>
</organism>
<evidence type="ECO:0000256" key="5">
    <source>
        <dbReference type="RuleBase" id="RU004404"/>
    </source>
</evidence>
<feature type="region of interest" description="Disordered" evidence="7">
    <location>
        <begin position="661"/>
        <end position="694"/>
    </location>
</feature>
<dbReference type="SMART" id="SM00245">
    <property type="entry name" value="TSPc"/>
    <property type="match status" value="1"/>
</dbReference>
<dbReference type="InterPro" id="IPR004447">
    <property type="entry name" value="Peptidase_S41A"/>
</dbReference>
<comment type="similarity">
    <text evidence="1 5">Belongs to the peptidase S41A family.</text>
</comment>
<keyword evidence="3 5" id="KW-0378">Hydrolase</keyword>
<dbReference type="InterPro" id="IPR036034">
    <property type="entry name" value="PDZ_sf"/>
</dbReference>
<evidence type="ECO:0000256" key="7">
    <source>
        <dbReference type="SAM" id="MobiDB-lite"/>
    </source>
</evidence>
<dbReference type="Pfam" id="PF11818">
    <property type="entry name" value="DUF3340"/>
    <property type="match status" value="1"/>
</dbReference>
<feature type="chain" id="PRO_5047301969" evidence="8">
    <location>
        <begin position="30"/>
        <end position="714"/>
    </location>
</feature>
<proteinExistence type="inferred from homology"/>